<dbReference type="PANTHER" id="PTHR30302:SF1">
    <property type="entry name" value="HYDROGENASE 2 MATURATION PROTEASE"/>
    <property type="match status" value="1"/>
</dbReference>
<organism evidence="5 6">
    <name type="scientific">Marihabitans asiaticum</name>
    <dbReference type="NCBI Taxonomy" id="415218"/>
    <lineage>
        <taxon>Bacteria</taxon>
        <taxon>Bacillati</taxon>
        <taxon>Actinomycetota</taxon>
        <taxon>Actinomycetes</taxon>
        <taxon>Micrococcales</taxon>
        <taxon>Intrasporangiaceae</taxon>
        <taxon>Marihabitans</taxon>
    </lineage>
</organism>
<dbReference type="GO" id="GO:0016485">
    <property type="term" value="P:protein processing"/>
    <property type="evidence" value="ECO:0007669"/>
    <property type="project" value="TreeGrafter"/>
</dbReference>
<dbReference type="SUPFAM" id="SSF53163">
    <property type="entry name" value="HybD-like"/>
    <property type="match status" value="1"/>
</dbReference>
<dbReference type="PRINTS" id="PR00446">
    <property type="entry name" value="HYDRGNUPTAKE"/>
</dbReference>
<keyword evidence="3" id="KW-0064">Aspartyl protease</keyword>
<dbReference type="Proteomes" id="UP000315628">
    <property type="component" value="Unassembled WGS sequence"/>
</dbReference>
<protein>
    <submittedName>
        <fullName evidence="5">Hydrogenase maturation protease</fullName>
    </submittedName>
</protein>
<dbReference type="EMBL" id="VIUW01000001">
    <property type="protein sequence ID" value="TWD16663.1"/>
    <property type="molecule type" value="Genomic_DNA"/>
</dbReference>
<dbReference type="RefSeq" id="WP_144854815.1">
    <property type="nucleotide sequence ID" value="NZ_BAAAYT010000001.1"/>
</dbReference>
<gene>
    <name evidence="5" type="ORF">FB557_0195</name>
</gene>
<comment type="caution">
    <text evidence="5">The sequence shown here is derived from an EMBL/GenBank/DDBJ whole genome shotgun (WGS) entry which is preliminary data.</text>
</comment>
<accession>A0A560WG39</accession>
<dbReference type="NCBIfam" id="TIGR00072">
    <property type="entry name" value="hydrog_prot"/>
    <property type="match status" value="1"/>
</dbReference>
<dbReference type="GO" id="GO:0008047">
    <property type="term" value="F:enzyme activator activity"/>
    <property type="evidence" value="ECO:0007669"/>
    <property type="project" value="InterPro"/>
</dbReference>
<evidence type="ECO:0000256" key="1">
    <source>
        <dbReference type="ARBA" id="ARBA00006814"/>
    </source>
</evidence>
<proteinExistence type="inferred from homology"/>
<dbReference type="OrthoDB" id="1723372at2"/>
<dbReference type="Gene3D" id="3.40.50.1450">
    <property type="entry name" value="HybD-like"/>
    <property type="match status" value="1"/>
</dbReference>
<evidence type="ECO:0000256" key="3">
    <source>
        <dbReference type="ARBA" id="ARBA00022750"/>
    </source>
</evidence>
<keyword evidence="2 5" id="KW-0645">Protease</keyword>
<dbReference type="InterPro" id="IPR000671">
    <property type="entry name" value="Peptidase_A31"/>
</dbReference>
<dbReference type="InterPro" id="IPR023430">
    <property type="entry name" value="Pept_HybD-like_dom_sf"/>
</dbReference>
<sequence length="288" mass="30634">MAQPAPYELLDDGFPPPTCELLVIGCGNILRGDDAAGPVLVRRLHERGVPDGVRVVDGGTAGMDVAFGMRGADRVVIVDAAATGAAPGTTYRVPADQLEEVPALSTVHSHNFRWDHALSLARWLLGPLCPSDITVYLVEVEQVEAGAELGEAVQSALEQVEKRIVAEHYPGAAPGEDRAEVPQVEITTAGNLHLPAALAGRYFANDLLLTRRVDDRLELVPVRGAVAGGLVLKQRNAAGDRSLLVSEVLGFEPISGCFDFEWDEDRRVGLIDLTPALRAGGQREGVSA</sequence>
<dbReference type="GO" id="GO:0004190">
    <property type="term" value="F:aspartic-type endopeptidase activity"/>
    <property type="evidence" value="ECO:0007669"/>
    <property type="project" value="UniProtKB-KW"/>
</dbReference>
<evidence type="ECO:0000313" key="5">
    <source>
        <dbReference type="EMBL" id="TWD16663.1"/>
    </source>
</evidence>
<keyword evidence="4" id="KW-0378">Hydrolase</keyword>
<comment type="similarity">
    <text evidence="1">Belongs to the peptidase A31 family.</text>
</comment>
<reference evidence="5 6" key="1">
    <citation type="submission" date="2019-06" db="EMBL/GenBank/DDBJ databases">
        <title>Sequencing the genomes of 1000 actinobacteria strains.</title>
        <authorList>
            <person name="Klenk H.-P."/>
        </authorList>
    </citation>
    <scope>NUCLEOTIDE SEQUENCE [LARGE SCALE GENOMIC DNA]</scope>
    <source>
        <strain evidence="5 6">DSM 18935</strain>
    </source>
</reference>
<evidence type="ECO:0000313" key="6">
    <source>
        <dbReference type="Proteomes" id="UP000315628"/>
    </source>
</evidence>
<name>A0A560WG39_9MICO</name>
<evidence type="ECO:0000256" key="4">
    <source>
        <dbReference type="ARBA" id="ARBA00022801"/>
    </source>
</evidence>
<dbReference type="AlphaFoldDB" id="A0A560WG39"/>
<dbReference type="PANTHER" id="PTHR30302">
    <property type="entry name" value="HYDROGENASE 1 MATURATION PROTEASE"/>
    <property type="match status" value="1"/>
</dbReference>
<keyword evidence="6" id="KW-1185">Reference proteome</keyword>
<evidence type="ECO:0000256" key="2">
    <source>
        <dbReference type="ARBA" id="ARBA00022670"/>
    </source>
</evidence>
<dbReference type="Pfam" id="PF01750">
    <property type="entry name" value="HycI"/>
    <property type="match status" value="1"/>
</dbReference>